<dbReference type="InterPro" id="IPR011527">
    <property type="entry name" value="ABC1_TM_dom"/>
</dbReference>
<comment type="caution">
    <text evidence="11">The sequence shown here is derived from an EMBL/GenBank/DDBJ whole genome shotgun (WGS) entry which is preliminary data.</text>
</comment>
<evidence type="ECO:0000256" key="2">
    <source>
        <dbReference type="ARBA" id="ARBA00022448"/>
    </source>
</evidence>
<dbReference type="PANTHER" id="PTHR11384:SF59">
    <property type="entry name" value="LYSOSOMAL COBALAMIN TRANSPORTER ABCD4"/>
    <property type="match status" value="1"/>
</dbReference>
<keyword evidence="2" id="KW-0813">Transport</keyword>
<name>A0ABT6M9F5_9NOCA</name>
<evidence type="ECO:0000259" key="10">
    <source>
        <dbReference type="PROSITE" id="PS50929"/>
    </source>
</evidence>
<dbReference type="InterPro" id="IPR017871">
    <property type="entry name" value="ABC_transporter-like_CS"/>
</dbReference>
<evidence type="ECO:0000259" key="9">
    <source>
        <dbReference type="PROSITE" id="PS50893"/>
    </source>
</evidence>
<dbReference type="InterPro" id="IPR003439">
    <property type="entry name" value="ABC_transporter-like_ATP-bd"/>
</dbReference>
<dbReference type="PROSITE" id="PS50893">
    <property type="entry name" value="ABC_TRANSPORTER_2"/>
    <property type="match status" value="1"/>
</dbReference>
<dbReference type="Pfam" id="PF00005">
    <property type="entry name" value="ABC_tran"/>
    <property type="match status" value="1"/>
</dbReference>
<feature type="transmembrane region" description="Helical" evidence="8">
    <location>
        <begin position="117"/>
        <end position="141"/>
    </location>
</feature>
<dbReference type="InterPro" id="IPR003593">
    <property type="entry name" value="AAA+_ATPase"/>
</dbReference>
<evidence type="ECO:0000313" key="12">
    <source>
        <dbReference type="Proteomes" id="UP001160334"/>
    </source>
</evidence>
<evidence type="ECO:0000256" key="5">
    <source>
        <dbReference type="ARBA" id="ARBA00022840"/>
    </source>
</evidence>
<keyword evidence="4" id="KW-0547">Nucleotide-binding</keyword>
<dbReference type="PROSITE" id="PS00211">
    <property type="entry name" value="ABC_TRANSPORTER_1"/>
    <property type="match status" value="1"/>
</dbReference>
<dbReference type="Gene3D" id="3.40.50.300">
    <property type="entry name" value="P-loop containing nucleotide triphosphate hydrolases"/>
    <property type="match status" value="1"/>
</dbReference>
<dbReference type="PROSITE" id="PS50929">
    <property type="entry name" value="ABC_TM1F"/>
    <property type="match status" value="1"/>
</dbReference>
<dbReference type="PANTHER" id="PTHR11384">
    <property type="entry name" value="ATP-BINDING CASSETTE, SUB-FAMILY D MEMBER"/>
    <property type="match status" value="1"/>
</dbReference>
<protein>
    <submittedName>
        <fullName evidence="11">ATP-binding cassette transporter</fullName>
    </submittedName>
</protein>
<dbReference type="Gene3D" id="1.20.1560.10">
    <property type="entry name" value="ABC transporter type 1, transmembrane domain"/>
    <property type="match status" value="1"/>
</dbReference>
<dbReference type="RefSeq" id="WP_280759372.1">
    <property type="nucleotide sequence ID" value="NZ_JARXVC010000002.1"/>
</dbReference>
<organism evidence="11 12">
    <name type="scientific">Prescottella agglutinans</name>
    <dbReference type="NCBI Taxonomy" id="1644129"/>
    <lineage>
        <taxon>Bacteria</taxon>
        <taxon>Bacillati</taxon>
        <taxon>Actinomycetota</taxon>
        <taxon>Actinomycetes</taxon>
        <taxon>Mycobacteriales</taxon>
        <taxon>Nocardiaceae</taxon>
        <taxon>Prescottella</taxon>
    </lineage>
</organism>
<reference evidence="11 12" key="1">
    <citation type="submission" date="2023-04" db="EMBL/GenBank/DDBJ databases">
        <title>Forest soil microbial communities from Buena Vista Peninsula, Colon Province, Panama.</title>
        <authorList>
            <person name="Bouskill N."/>
        </authorList>
    </citation>
    <scope>NUCLEOTIDE SEQUENCE [LARGE SCALE GENOMIC DNA]</scope>
    <source>
        <strain evidence="11 12">CFH S0262</strain>
    </source>
</reference>
<comment type="subcellular location">
    <subcellularLocation>
        <location evidence="1">Cell membrane</location>
        <topology evidence="1">Multi-pass membrane protein</topology>
    </subcellularLocation>
</comment>
<dbReference type="EMBL" id="JARXVC010000002">
    <property type="protein sequence ID" value="MDH6280029.1"/>
    <property type="molecule type" value="Genomic_DNA"/>
</dbReference>
<dbReference type="InterPro" id="IPR036640">
    <property type="entry name" value="ABC1_TM_sf"/>
</dbReference>
<evidence type="ECO:0000256" key="6">
    <source>
        <dbReference type="ARBA" id="ARBA00022989"/>
    </source>
</evidence>
<keyword evidence="12" id="KW-1185">Reference proteome</keyword>
<feature type="domain" description="ABC transporter" evidence="9">
    <location>
        <begin position="401"/>
        <end position="614"/>
    </location>
</feature>
<dbReference type="SMART" id="SM00382">
    <property type="entry name" value="AAA"/>
    <property type="match status" value="1"/>
</dbReference>
<dbReference type="CDD" id="cd03223">
    <property type="entry name" value="ABCD_peroxisomal_ALDP"/>
    <property type="match status" value="1"/>
</dbReference>
<proteinExistence type="predicted"/>
<dbReference type="SUPFAM" id="SSF90123">
    <property type="entry name" value="ABC transporter transmembrane region"/>
    <property type="match status" value="1"/>
</dbReference>
<feature type="transmembrane region" description="Helical" evidence="8">
    <location>
        <begin position="237"/>
        <end position="257"/>
    </location>
</feature>
<evidence type="ECO:0000256" key="8">
    <source>
        <dbReference type="SAM" id="Phobius"/>
    </source>
</evidence>
<keyword evidence="6 8" id="KW-1133">Transmembrane helix</keyword>
<keyword evidence="5 11" id="KW-0067">ATP-binding</keyword>
<evidence type="ECO:0000256" key="7">
    <source>
        <dbReference type="ARBA" id="ARBA00023136"/>
    </source>
</evidence>
<sequence>MRNEPIDWNNEAVASLLWTARAFAIAFVCLIIVGALIIRYTRWGRQFWTISGTYFSGRDSWRVWLTVAAMLFLTVMGVRVTILISYQGNEMYTSLQYAAQAFSGGDDAALSDAKSTFWRSIVVFSVLATIHVLRSLLDYYVGQAFVIRWRIWLTDRVTTDWLGGRAYYRGRFIDKGIDNPDQRIEADITNMATVSQSLSMGLVTAVTSVVAFTKILWDLSGPMTLFGVEIPRAMVVLVYVYILTATVVAFWIGHPLIRLNFLKERFTANFRYALVRLRDRAESVAFYNGESMERGGLLGRFTSVIGNAWQIVYRTVKFDGFNLGVSQVSVVFPIVIQAPRFFAGTITLGDITQSAQAFSQVSESLSFFRESYDSFAGYRASLIRLSGLITADERSRALPELRTEHLDGAMELSAVSVNLPDGRPLVEGLDLRLTPGEALLVAGPSGSGKTTLLRTLAQMWPYADGTVRRPTGSEAIFLSQLPYLPLGDLRDAVAYPAQAADLGDAAIRQVLQKVALGHLVDRLDEEEDWASILSPGEQQRLAFARILLIRPQVAFLDEATSAVDEGLEYQLYRLIREEVPECMLFSVSHRSTVDQHHTRRLDLLGDGPWRMSEVAVS</sequence>
<dbReference type="GO" id="GO:0005524">
    <property type="term" value="F:ATP binding"/>
    <property type="evidence" value="ECO:0007669"/>
    <property type="project" value="UniProtKB-KW"/>
</dbReference>
<evidence type="ECO:0000256" key="1">
    <source>
        <dbReference type="ARBA" id="ARBA00004651"/>
    </source>
</evidence>
<evidence type="ECO:0000313" key="11">
    <source>
        <dbReference type="EMBL" id="MDH6280029.1"/>
    </source>
</evidence>
<dbReference type="InterPro" id="IPR027417">
    <property type="entry name" value="P-loop_NTPase"/>
</dbReference>
<dbReference type="SUPFAM" id="SSF52540">
    <property type="entry name" value="P-loop containing nucleoside triphosphate hydrolases"/>
    <property type="match status" value="1"/>
</dbReference>
<feature type="transmembrane region" description="Helical" evidence="8">
    <location>
        <begin position="20"/>
        <end position="40"/>
    </location>
</feature>
<evidence type="ECO:0000256" key="4">
    <source>
        <dbReference type="ARBA" id="ARBA00022741"/>
    </source>
</evidence>
<accession>A0ABT6M9F5</accession>
<dbReference type="Pfam" id="PF06472">
    <property type="entry name" value="ABC_membrane_2"/>
    <property type="match status" value="1"/>
</dbReference>
<gene>
    <name evidence="11" type="ORF">M2280_001238</name>
</gene>
<evidence type="ECO:0000256" key="3">
    <source>
        <dbReference type="ARBA" id="ARBA00022692"/>
    </source>
</evidence>
<dbReference type="Proteomes" id="UP001160334">
    <property type="component" value="Unassembled WGS sequence"/>
</dbReference>
<dbReference type="InterPro" id="IPR050835">
    <property type="entry name" value="ABC_transporter_sub-D"/>
</dbReference>
<keyword evidence="7 8" id="KW-0472">Membrane</keyword>
<feature type="domain" description="ABC transmembrane type-1" evidence="10">
    <location>
        <begin position="64"/>
        <end position="377"/>
    </location>
</feature>
<keyword evidence="3 8" id="KW-0812">Transmembrane</keyword>
<feature type="transmembrane region" description="Helical" evidence="8">
    <location>
        <begin position="61"/>
        <end position="86"/>
    </location>
</feature>